<sequence length="1788" mass="200860">MGSGASSKGTRATVHTAVGAVRWKKNAPFSKSSVSEVAPSEEPTPQTDNDKDMEDEGRKLKNNKKSVPQTSTTTTQASSKQGKEKAKLGETKNSAPKPVKPEKSGDKGKSTVNKVTKTSEAKKPARKTVAPKKATCTISDNDQLNVASKSVQLSTGSDLGQKVERVLKGLIEENYPLNSRTIRIFLSSTFTDTEHERNALMEQVYPKLRQFCQKKGYEFQVVDMRWGVRDDATDTHMTTQLCLREIKACQEISVGPNFVTLLSEKYGYRPLMPSITAKEFELILSKASDNQIHELLIKWYKEDENCFPVSYILQPVTTWIPNFINDSCDLSLREQAQKQWESEYNMMREFLLQAAKEVLNEEDIWQKYVTSVSEEEIKRGLLEVGNPKRSCVWFHRTINGLDSDADNPEVLKYTDNCPDGICLADGTHPQALLHNLKNEKMKQAMDTENIFTYDVTWTPNGIDPSLDEHKKYLDQFCKDFEDKIKDMISEGISEHKVAETDNLLYSEVVQHTLFCKRKLEVVYGRKSTVEEIEDYVRGPSRYPLVIHGKSGCGKTAVIAMAAKSISELLDQKGCICLRFLGTTPKSSTILRVLKSVMLQIKHVYKLTTKVPRSSKGVFDQFPSFLSSATKDNPLVVILDSLDQLSPLHGAWKLTWFPRKLPLHVKFIVSTLPDQEYKCFPVLKALFKNPKCFVSVPELSSDDVSDILTNWLKSENRTLQGHQLQVLKDAFKMCPLPLFLKISYDETRLWRSYSAVSETCLETTIRKAIDKLLERVEISHGEVLVRRALGYLTAASLGLATNELEDILSCDEDLLHDVFQYWTPPIRRLPPLLWVRIRADLSSYLVDRGADGTQVTCWYHRQFVQAAEDRYLSDAVEKKRLHTHIADYFLGRNFVEEDTKEMTVINGKQVRLASISGQPLLLSKGRYNLRKLHELPIQLIRSQRWGELKSEVLCNFEWLSTKIEVRTLRSVLDNFRSAMNAVNDSDIAAVAETLQLAQDAILSDPNQLAAQFVGRLYECKVQDPFHVVPTNLSPVLAKLVKDSRNPPEPALIPSRGFLTPPGGQLVHTLVVNSASVVYGLAATSNGKFVVTGSQEGVVKVWDNSDGSLVLTVPEAGEEIGTIACGCDDDVIIVSSKTGISLISFETGEILQRVEIKFFEGCPPFTLAGEKGSKVVFLKEKGLHVISASGKFLHQFSGINPVGGAGQNSLLTSWNDTVLCNSKEDENSLKVIDTSDYKILHAIKVFTEKDEEEFLHLTQVTMKSESEVLVAKKMKIDLYSVDSGEHLRTYKCKVDDWIRNLSLDPDEGMLMFPKENKVALLDLESGERKDVLPHPNFVSRVFAVGSDVILTSGGDNVVRVWDLTREDVHRQVQKPETVLNIYSIPGDPRHLVTLGRLGIDNYCVTIWDLATMLPLRKITGITTSYLQIINDRRAAIRVKENVAIVDLHTWKVVNVLKGKIPPYDLLGVDDICVVNDNTEILTYSHDRKNLMLYDIETGDQVAMLKSGQPQQDIRSFLVNSEGTIVAWNEAKPTDQVHVWDLETREQIFIIKREGCERQSMTHAGFTPDGDYFVSSTKEGKKGSPVKFLAVWDMRKKELLHDLRYSNDTDTISVTILDNTRAITAHKDLNIVCWDIEEGTPIHILPSNHFSNLRINIIASKGDVVVSYDEKTLIMWDMRAGAQKATFTADKVTAIHPVGEGQCIALGYESVLPLVLLTLQGGDVKPYEFPTEGTKAIAGTDMQIEFEGIKGEIVEEEEDTKVSDGENETVKQREKKEEHGSDCVTDRLIEN</sequence>
<dbReference type="SUPFAM" id="SSF52540">
    <property type="entry name" value="P-loop containing nucleoside triphosphate hydrolases"/>
    <property type="match status" value="1"/>
</dbReference>
<keyword evidence="8" id="KW-1185">Reference proteome</keyword>
<evidence type="ECO:0000256" key="4">
    <source>
        <dbReference type="SAM" id="MobiDB-lite"/>
    </source>
</evidence>
<name>A0A2B4RYG5_STYPI</name>
<dbReference type="InterPro" id="IPR015943">
    <property type="entry name" value="WD40/YVTN_repeat-like_dom_sf"/>
</dbReference>
<dbReference type="InterPro" id="IPR052752">
    <property type="entry name" value="NACHT-WD_repeat"/>
</dbReference>
<dbReference type="Pfam" id="PF25469">
    <property type="entry name" value="WHD_NWD1"/>
    <property type="match status" value="1"/>
</dbReference>
<feature type="repeat" description="WD" evidence="3">
    <location>
        <begin position="1347"/>
        <end position="1369"/>
    </location>
</feature>
<protein>
    <submittedName>
        <fullName evidence="7">NACHT and WD repeat domain-containing protein 1</fullName>
    </submittedName>
</protein>
<feature type="domain" description="DUF4062" evidence="5">
    <location>
        <begin position="183"/>
        <end position="281"/>
    </location>
</feature>
<feature type="compositionally biased region" description="Low complexity" evidence="4">
    <location>
        <begin position="65"/>
        <end position="80"/>
    </location>
</feature>
<dbReference type="InterPro" id="IPR019775">
    <property type="entry name" value="WD40_repeat_CS"/>
</dbReference>
<dbReference type="InterPro" id="IPR025139">
    <property type="entry name" value="DUF4062"/>
</dbReference>
<dbReference type="InterPro" id="IPR001680">
    <property type="entry name" value="WD40_rpt"/>
</dbReference>
<feature type="domain" description="NWD1/2-like winged helix-turn-helix" evidence="6">
    <location>
        <begin position="761"/>
        <end position="875"/>
    </location>
</feature>
<dbReference type="PANTHER" id="PTHR19871">
    <property type="entry name" value="BETA TRANSDUCIN-RELATED PROTEIN"/>
    <property type="match status" value="1"/>
</dbReference>
<evidence type="ECO:0000256" key="2">
    <source>
        <dbReference type="ARBA" id="ARBA00022737"/>
    </source>
</evidence>
<dbReference type="SMART" id="SM00320">
    <property type="entry name" value="WD40"/>
    <property type="match status" value="5"/>
</dbReference>
<dbReference type="STRING" id="50429.A0A2B4RYG5"/>
<evidence type="ECO:0000256" key="3">
    <source>
        <dbReference type="PROSITE-ProRule" id="PRU00221"/>
    </source>
</evidence>
<feature type="compositionally biased region" description="Basic and acidic residues" evidence="4">
    <location>
        <begin position="99"/>
        <end position="109"/>
    </location>
</feature>
<evidence type="ECO:0000259" key="6">
    <source>
        <dbReference type="Pfam" id="PF25469"/>
    </source>
</evidence>
<dbReference type="InterPro" id="IPR027417">
    <property type="entry name" value="P-loop_NTPase"/>
</dbReference>
<organism evidence="7 8">
    <name type="scientific">Stylophora pistillata</name>
    <name type="common">Smooth cauliflower coral</name>
    <dbReference type="NCBI Taxonomy" id="50429"/>
    <lineage>
        <taxon>Eukaryota</taxon>
        <taxon>Metazoa</taxon>
        <taxon>Cnidaria</taxon>
        <taxon>Anthozoa</taxon>
        <taxon>Hexacorallia</taxon>
        <taxon>Scleractinia</taxon>
        <taxon>Astrocoeniina</taxon>
        <taxon>Pocilloporidae</taxon>
        <taxon>Stylophora</taxon>
    </lineage>
</organism>
<dbReference type="Gene3D" id="3.40.50.300">
    <property type="entry name" value="P-loop containing nucleotide triphosphate hydrolases"/>
    <property type="match status" value="1"/>
</dbReference>
<dbReference type="Proteomes" id="UP000225706">
    <property type="component" value="Unassembled WGS sequence"/>
</dbReference>
<dbReference type="OrthoDB" id="2325716at2759"/>
<feature type="compositionally biased region" description="Polar residues" evidence="4">
    <location>
        <begin position="1"/>
        <end position="10"/>
    </location>
</feature>
<evidence type="ECO:0000259" key="5">
    <source>
        <dbReference type="Pfam" id="PF13271"/>
    </source>
</evidence>
<dbReference type="SUPFAM" id="SSF82171">
    <property type="entry name" value="DPP6 N-terminal domain-like"/>
    <property type="match status" value="1"/>
</dbReference>
<comment type="caution">
    <text evidence="7">The sequence shown here is derived from an EMBL/GenBank/DDBJ whole genome shotgun (WGS) entry which is preliminary data.</text>
</comment>
<proteinExistence type="predicted"/>
<reference evidence="8" key="1">
    <citation type="journal article" date="2017" name="bioRxiv">
        <title>Comparative analysis of the genomes of Stylophora pistillata and Acropora digitifera provides evidence for extensive differences between species of corals.</title>
        <authorList>
            <person name="Voolstra C.R."/>
            <person name="Li Y."/>
            <person name="Liew Y.J."/>
            <person name="Baumgarten S."/>
            <person name="Zoccola D."/>
            <person name="Flot J.-F."/>
            <person name="Tambutte S."/>
            <person name="Allemand D."/>
            <person name="Aranda M."/>
        </authorList>
    </citation>
    <scope>NUCLEOTIDE SEQUENCE [LARGE SCALE GENOMIC DNA]</scope>
</reference>
<dbReference type="Gene3D" id="2.130.10.10">
    <property type="entry name" value="YVTN repeat-like/Quinoprotein amine dehydrogenase"/>
    <property type="match status" value="3"/>
</dbReference>
<dbReference type="Pfam" id="PF00400">
    <property type="entry name" value="WD40"/>
    <property type="match status" value="1"/>
</dbReference>
<dbReference type="PROSITE" id="PS50294">
    <property type="entry name" value="WD_REPEATS_REGION"/>
    <property type="match status" value="1"/>
</dbReference>
<evidence type="ECO:0000256" key="1">
    <source>
        <dbReference type="ARBA" id="ARBA00022574"/>
    </source>
</evidence>
<dbReference type="Pfam" id="PF13271">
    <property type="entry name" value="DUF4062"/>
    <property type="match status" value="1"/>
</dbReference>
<feature type="compositionally biased region" description="Low complexity" evidence="4">
    <location>
        <begin position="30"/>
        <end position="45"/>
    </location>
</feature>
<evidence type="ECO:0000313" key="8">
    <source>
        <dbReference type="Proteomes" id="UP000225706"/>
    </source>
</evidence>
<dbReference type="EMBL" id="LSMT01000279">
    <property type="protein sequence ID" value="PFX21367.1"/>
    <property type="molecule type" value="Genomic_DNA"/>
</dbReference>
<feature type="repeat" description="WD" evidence="3">
    <location>
        <begin position="1069"/>
        <end position="1110"/>
    </location>
</feature>
<keyword evidence="2" id="KW-0677">Repeat</keyword>
<feature type="compositionally biased region" description="Basic and acidic residues" evidence="4">
    <location>
        <begin position="81"/>
        <end position="90"/>
    </location>
</feature>
<feature type="region of interest" description="Disordered" evidence="4">
    <location>
        <begin position="1752"/>
        <end position="1788"/>
    </location>
</feature>
<dbReference type="PROSITE" id="PS00678">
    <property type="entry name" value="WD_REPEATS_1"/>
    <property type="match status" value="1"/>
</dbReference>
<dbReference type="PANTHER" id="PTHR19871:SF14">
    <property type="entry name" value="DUF4062 DOMAIN-CONTAINING PROTEIN"/>
    <property type="match status" value="1"/>
</dbReference>
<dbReference type="PROSITE" id="PS50082">
    <property type="entry name" value="WD_REPEATS_2"/>
    <property type="match status" value="2"/>
</dbReference>
<keyword evidence="1 3" id="KW-0853">WD repeat</keyword>
<dbReference type="InterPro" id="IPR057588">
    <property type="entry name" value="NWD1/2-like_WH"/>
</dbReference>
<feature type="compositionally biased region" description="Basic and acidic residues" evidence="4">
    <location>
        <begin position="1757"/>
        <end position="1788"/>
    </location>
</feature>
<gene>
    <name evidence="7" type="primary">Nwd1</name>
    <name evidence="7" type="ORF">AWC38_SpisGene14127</name>
</gene>
<evidence type="ECO:0000313" key="7">
    <source>
        <dbReference type="EMBL" id="PFX21367.1"/>
    </source>
</evidence>
<feature type="region of interest" description="Disordered" evidence="4">
    <location>
        <begin position="1"/>
        <end position="134"/>
    </location>
</feature>
<accession>A0A2B4RYG5</accession>